<gene>
    <name evidence="4" type="ORF">U27_05906</name>
</gene>
<dbReference type="PANTHER" id="PTHR43649">
    <property type="entry name" value="ARABINOSE-BINDING PROTEIN-RELATED"/>
    <property type="match status" value="1"/>
</dbReference>
<dbReference type="STRING" id="1499967.U27_05906"/>
<organism evidence="4">
    <name type="scientific">Vecturithrix granuli</name>
    <dbReference type="NCBI Taxonomy" id="1499967"/>
    <lineage>
        <taxon>Bacteria</taxon>
        <taxon>Candidatus Moduliflexota</taxon>
        <taxon>Candidatus Vecturitrichia</taxon>
        <taxon>Candidatus Vecturitrichales</taxon>
        <taxon>Candidatus Vecturitrichaceae</taxon>
        <taxon>Candidatus Vecturithrix</taxon>
    </lineage>
</organism>
<dbReference type="InterPro" id="IPR050490">
    <property type="entry name" value="Bact_solute-bd_prot1"/>
</dbReference>
<reference evidence="4" key="1">
    <citation type="journal article" date="2015" name="PeerJ">
        <title>First genomic representation of candidate bacterial phylum KSB3 points to enhanced environmental sensing as a trigger of wastewater bulking.</title>
        <authorList>
            <person name="Sekiguchi Y."/>
            <person name="Ohashi A."/>
            <person name="Parks D.H."/>
            <person name="Yamauchi T."/>
            <person name="Tyson G.W."/>
            <person name="Hugenholtz P."/>
        </authorList>
    </citation>
    <scope>NUCLEOTIDE SEQUENCE [LARGE SCALE GENOMIC DNA]</scope>
</reference>
<keyword evidence="5" id="KW-1185">Reference proteome</keyword>
<dbReference type="InterPro" id="IPR006059">
    <property type="entry name" value="SBP"/>
</dbReference>
<sequence length="426" mass="46524">MRKMRVGLLAVVVCFMVTIVAFAADPVTITIWDFKYGDAGVQETMQKVDELVMQQNPGIKIEHVAQPNNEYYQLVRAAVQAGEGPDVVMFHGGVQAYEFDDYTLELDNYIQPWRDEISEFSWAFCSTGGDGSKPVHLVPITTQGMGIYYNKALFKQAGLDPDKAPADLAAFLDACEKLKQAGIVPITAGLQGAPYTVDFLFRTLVANIYGADTEALVTGGQSFAGNAGFMKAAEIVKELFQKGYMDPDGTSTPYFMDAANNFAAGKGAMFVGLLSDVCHWKVFSDGLGKDNVGYFPTINFPEAPYQDQQVGQPAGIGYSIMAWSKNPDAAAKVIEGYARGEGAAIWMGETGALSPNKNLDINKLGYPLVGEILKRSFNRDFVTLLTNEDANQNFDRYCAQAYVADEMTLEKFVEAAQGMLENAKDQ</sequence>
<dbReference type="EMBL" id="DF820469">
    <property type="protein sequence ID" value="GAK58931.1"/>
    <property type="molecule type" value="Genomic_DNA"/>
</dbReference>
<feature type="chain" id="PRO_5001755446" evidence="3">
    <location>
        <begin position="24"/>
        <end position="426"/>
    </location>
</feature>
<keyword evidence="3" id="KW-0732">Signal</keyword>
<proteinExistence type="inferred from homology"/>
<feature type="signal peptide" evidence="3">
    <location>
        <begin position="1"/>
        <end position="23"/>
    </location>
</feature>
<name>A0A081C2X6_VECG1</name>
<dbReference type="PANTHER" id="PTHR43649:SF29">
    <property type="entry name" value="OSMOPROTECTIVE COMPOUNDS-BINDING PROTEIN GGTB"/>
    <property type="match status" value="1"/>
</dbReference>
<dbReference type="SUPFAM" id="SSF53850">
    <property type="entry name" value="Periplasmic binding protein-like II"/>
    <property type="match status" value="1"/>
</dbReference>
<evidence type="ECO:0000256" key="3">
    <source>
        <dbReference type="SAM" id="SignalP"/>
    </source>
</evidence>
<dbReference type="Pfam" id="PF01547">
    <property type="entry name" value="SBP_bac_1"/>
    <property type="match status" value="1"/>
</dbReference>
<keyword evidence="2" id="KW-0813">Transport</keyword>
<evidence type="ECO:0000313" key="5">
    <source>
        <dbReference type="Proteomes" id="UP000030661"/>
    </source>
</evidence>
<dbReference type="HOGENOM" id="CLU_031285_12_3_0"/>
<dbReference type="AlphaFoldDB" id="A0A081C2X6"/>
<protein>
    <submittedName>
        <fullName evidence="4">Extracellular solute-binding protein family 1</fullName>
    </submittedName>
</protein>
<evidence type="ECO:0000313" key="4">
    <source>
        <dbReference type="EMBL" id="GAK58931.1"/>
    </source>
</evidence>
<comment type="similarity">
    <text evidence="1">Belongs to the bacterial solute-binding protein 1 family.</text>
</comment>
<dbReference type="Gene3D" id="3.40.190.10">
    <property type="entry name" value="Periplasmic binding protein-like II"/>
    <property type="match status" value="2"/>
</dbReference>
<dbReference type="Proteomes" id="UP000030661">
    <property type="component" value="Unassembled WGS sequence"/>
</dbReference>
<evidence type="ECO:0000256" key="1">
    <source>
        <dbReference type="ARBA" id="ARBA00008520"/>
    </source>
</evidence>
<accession>A0A081C2X6</accession>
<dbReference type="eggNOG" id="COG1653">
    <property type="taxonomic scope" value="Bacteria"/>
</dbReference>
<evidence type="ECO:0000256" key="2">
    <source>
        <dbReference type="ARBA" id="ARBA00022448"/>
    </source>
</evidence>